<dbReference type="GO" id="GO:0019243">
    <property type="term" value="P:methylglyoxal catabolic process to D-lactate via S-lactoyl-glutathione"/>
    <property type="evidence" value="ECO:0007669"/>
    <property type="project" value="UniProtKB-UniRule"/>
</dbReference>
<keyword evidence="6 7" id="KW-0862">Zinc</keyword>
<dbReference type="EC" id="3.1.2.6" evidence="7"/>
<dbReference type="HAMAP" id="MF_01374">
    <property type="entry name" value="Glyoxalase_2"/>
    <property type="match status" value="1"/>
</dbReference>
<evidence type="ECO:0000256" key="3">
    <source>
        <dbReference type="ARBA" id="ARBA00006759"/>
    </source>
</evidence>
<evidence type="ECO:0000313" key="9">
    <source>
        <dbReference type="EMBL" id="QGM96652.1"/>
    </source>
</evidence>
<evidence type="ECO:0000313" key="10">
    <source>
        <dbReference type="Proteomes" id="UP000422569"/>
    </source>
</evidence>
<evidence type="ECO:0000256" key="1">
    <source>
        <dbReference type="ARBA" id="ARBA00001623"/>
    </source>
</evidence>
<dbReference type="SMART" id="SM00849">
    <property type="entry name" value="Lactamase_B"/>
    <property type="match status" value="1"/>
</dbReference>
<comment type="catalytic activity">
    <reaction evidence="1 7">
        <text>an S-(2-hydroxyacyl)glutathione + H2O = a 2-hydroxy carboxylate + glutathione + H(+)</text>
        <dbReference type="Rhea" id="RHEA:21864"/>
        <dbReference type="ChEBI" id="CHEBI:15377"/>
        <dbReference type="ChEBI" id="CHEBI:15378"/>
        <dbReference type="ChEBI" id="CHEBI:57925"/>
        <dbReference type="ChEBI" id="CHEBI:58896"/>
        <dbReference type="ChEBI" id="CHEBI:71261"/>
        <dbReference type="EC" id="3.1.2.6"/>
    </reaction>
</comment>
<accession>A0A6B8M3E8</accession>
<feature type="binding site" evidence="7">
    <location>
        <position position="134"/>
    </location>
    <ligand>
        <name>Zn(2+)</name>
        <dbReference type="ChEBI" id="CHEBI:29105"/>
        <label>2</label>
    </ligand>
</feature>
<dbReference type="KEGG" id="mpar:F7D14_03560"/>
<dbReference type="GO" id="GO:0046872">
    <property type="term" value="F:metal ion binding"/>
    <property type="evidence" value="ECO:0007669"/>
    <property type="project" value="UniProtKB-KW"/>
</dbReference>
<name>A0A6B8M3E8_9HYPH</name>
<gene>
    <name evidence="7 9" type="primary">gloB</name>
    <name evidence="9" type="ORF">F7D14_03560</name>
</gene>
<evidence type="ECO:0000256" key="5">
    <source>
        <dbReference type="ARBA" id="ARBA00022801"/>
    </source>
</evidence>
<keyword evidence="10" id="KW-1185">Reference proteome</keyword>
<dbReference type="Pfam" id="PF16123">
    <property type="entry name" value="HAGH_C"/>
    <property type="match status" value="1"/>
</dbReference>
<evidence type="ECO:0000256" key="4">
    <source>
        <dbReference type="ARBA" id="ARBA00022723"/>
    </source>
</evidence>
<dbReference type="PANTHER" id="PTHR43705">
    <property type="entry name" value="HYDROXYACYLGLUTATHIONE HYDROLASE"/>
    <property type="match status" value="1"/>
</dbReference>
<feature type="binding site" evidence="7">
    <location>
        <position position="58"/>
    </location>
    <ligand>
        <name>Zn(2+)</name>
        <dbReference type="ChEBI" id="CHEBI:29105"/>
        <label>1</label>
    </ligand>
</feature>
<evidence type="ECO:0000259" key="8">
    <source>
        <dbReference type="SMART" id="SM00849"/>
    </source>
</evidence>
<dbReference type="UniPathway" id="UPA00619">
    <property type="reaction ID" value="UER00676"/>
</dbReference>
<dbReference type="EMBL" id="CP044331">
    <property type="protein sequence ID" value="QGM96652.1"/>
    <property type="molecule type" value="Genomic_DNA"/>
</dbReference>
<dbReference type="InterPro" id="IPR036866">
    <property type="entry name" value="RibonucZ/Hydroxyglut_hydro"/>
</dbReference>
<keyword evidence="5 7" id="KW-0378">Hydrolase</keyword>
<dbReference type="InterPro" id="IPR017782">
    <property type="entry name" value="Hydroxyacylglutathione_Hdrlase"/>
</dbReference>
<dbReference type="InterPro" id="IPR032282">
    <property type="entry name" value="HAGH_C"/>
</dbReference>
<feature type="binding site" evidence="7">
    <location>
        <position position="115"/>
    </location>
    <ligand>
        <name>Zn(2+)</name>
        <dbReference type="ChEBI" id="CHEBI:29105"/>
        <label>1</label>
    </ligand>
</feature>
<comment type="cofactor">
    <cofactor evidence="7">
        <name>Zn(2+)</name>
        <dbReference type="ChEBI" id="CHEBI:29105"/>
    </cofactor>
    <text evidence="7">Binds 2 Zn(2+) ions per subunit.</text>
</comment>
<dbReference type="GO" id="GO:0004416">
    <property type="term" value="F:hydroxyacylglutathione hydrolase activity"/>
    <property type="evidence" value="ECO:0007669"/>
    <property type="project" value="UniProtKB-UniRule"/>
</dbReference>
<feature type="binding site" evidence="7">
    <location>
        <position position="60"/>
    </location>
    <ligand>
        <name>Zn(2+)</name>
        <dbReference type="ChEBI" id="CHEBI:29105"/>
        <label>2</label>
    </ligand>
</feature>
<protein>
    <recommendedName>
        <fullName evidence="7">Hydroxyacylglutathione hydrolase</fullName>
        <ecNumber evidence="7">3.1.2.6</ecNumber>
    </recommendedName>
    <alternativeName>
        <fullName evidence="7">Glyoxalase II</fullName>
        <shortName evidence="7">Glx II</shortName>
    </alternativeName>
</protein>
<keyword evidence="4 7" id="KW-0479">Metal-binding</keyword>
<dbReference type="InterPro" id="IPR035680">
    <property type="entry name" value="Clx_II_MBL"/>
</dbReference>
<feature type="binding site" evidence="7">
    <location>
        <position position="56"/>
    </location>
    <ligand>
        <name>Zn(2+)</name>
        <dbReference type="ChEBI" id="CHEBI:29105"/>
        <label>1</label>
    </ligand>
</feature>
<dbReference type="InterPro" id="IPR050110">
    <property type="entry name" value="Glyoxalase_II_hydrolase"/>
</dbReference>
<feature type="binding site" evidence="7">
    <location>
        <position position="61"/>
    </location>
    <ligand>
        <name>Zn(2+)</name>
        <dbReference type="ChEBI" id="CHEBI:29105"/>
        <label>2</label>
    </ligand>
</feature>
<feature type="binding site" evidence="7">
    <location>
        <position position="134"/>
    </location>
    <ligand>
        <name>Zn(2+)</name>
        <dbReference type="ChEBI" id="CHEBI:29105"/>
        <label>1</label>
    </ligand>
</feature>
<proteinExistence type="inferred from homology"/>
<comment type="similarity">
    <text evidence="3 7">Belongs to the metallo-beta-lactamase superfamily. Glyoxalase II family.</text>
</comment>
<evidence type="ECO:0000256" key="6">
    <source>
        <dbReference type="ARBA" id="ARBA00022833"/>
    </source>
</evidence>
<dbReference type="Proteomes" id="UP000422569">
    <property type="component" value="Chromosome"/>
</dbReference>
<reference evidence="9 10" key="1">
    <citation type="submission" date="2019-09" db="EMBL/GenBank/DDBJ databases">
        <title>Isolation and complete genome sequencing of Methylocystis species.</title>
        <authorList>
            <person name="Rumah B.L."/>
            <person name="Stead C.E."/>
            <person name="Stevens B.C."/>
            <person name="Minton N.P."/>
            <person name="Grosse-Honebrink A."/>
            <person name="Zhang Y."/>
        </authorList>
    </citation>
    <scope>NUCLEOTIDE SEQUENCE [LARGE SCALE GENOMIC DNA]</scope>
    <source>
        <strain evidence="9 10">BRCS2</strain>
    </source>
</reference>
<comment type="subunit">
    <text evidence="7">Monomer.</text>
</comment>
<comment type="pathway">
    <text evidence="2 7">Secondary metabolite metabolism; methylglyoxal degradation; (R)-lactate from methylglyoxal: step 2/2.</text>
</comment>
<feature type="binding site" evidence="7">
    <location>
        <position position="172"/>
    </location>
    <ligand>
        <name>Zn(2+)</name>
        <dbReference type="ChEBI" id="CHEBI:29105"/>
        <label>2</label>
    </ligand>
</feature>
<feature type="domain" description="Metallo-beta-lactamase" evidence="8">
    <location>
        <begin position="13"/>
        <end position="172"/>
    </location>
</feature>
<evidence type="ECO:0000256" key="2">
    <source>
        <dbReference type="ARBA" id="ARBA00004963"/>
    </source>
</evidence>
<dbReference type="CDD" id="cd07723">
    <property type="entry name" value="hydroxyacylglutathione_hydrolase_MBL-fold"/>
    <property type="match status" value="1"/>
</dbReference>
<evidence type="ECO:0000256" key="7">
    <source>
        <dbReference type="HAMAP-Rule" id="MF_01374"/>
    </source>
</evidence>
<dbReference type="PANTHER" id="PTHR43705:SF1">
    <property type="entry name" value="HYDROXYACYLGLUTATHIONE HYDROLASE GLOB"/>
    <property type="match status" value="1"/>
</dbReference>
<dbReference type="AlphaFoldDB" id="A0A6B8M3E8"/>
<sequence length="257" mass="28450">MPIDVAQFICLSDNFGLLIHDRETGATASVDAPDGAAIADEAERRGWPLTHLLITHHHLDHIEGWEILKRRFPQMKIVGSAKDANRLPPLDQAVSDGDEVALGASRAKVIATPGHTLGHVVYWFPDDEAVFVGDTLFSLGCGRVFEGTMDDMRLSLETVASLPRETLIYCGHEYTQANGRFAVTVDPENEVLRERLKAVDELRAAGKFTLPTTIALENATNPFLRVEDPLVKRAMGMDDADPFAVFAEMRERKNRFA</sequence>
<dbReference type="Gene3D" id="3.60.15.10">
    <property type="entry name" value="Ribonuclease Z/Hydroxyacylglutathione hydrolase-like"/>
    <property type="match status" value="1"/>
</dbReference>
<dbReference type="RefSeq" id="WP_026016326.1">
    <property type="nucleotide sequence ID" value="NZ_CP044331.1"/>
</dbReference>
<dbReference type="InterPro" id="IPR001279">
    <property type="entry name" value="Metallo-B-lactamas"/>
</dbReference>
<dbReference type="SUPFAM" id="SSF56281">
    <property type="entry name" value="Metallo-hydrolase/oxidoreductase"/>
    <property type="match status" value="1"/>
</dbReference>
<dbReference type="NCBIfam" id="TIGR03413">
    <property type="entry name" value="GSH_gloB"/>
    <property type="match status" value="1"/>
</dbReference>
<dbReference type="Pfam" id="PF00753">
    <property type="entry name" value="Lactamase_B"/>
    <property type="match status" value="1"/>
</dbReference>
<comment type="function">
    <text evidence="7">Thiolesterase that catalyzes the hydrolysis of S-D-lactoyl-glutathione to form glutathione and D-lactic acid.</text>
</comment>
<dbReference type="PIRSF" id="PIRSF005457">
    <property type="entry name" value="Glx"/>
    <property type="match status" value="1"/>
</dbReference>
<organism evidence="9 10">
    <name type="scientific">Methylocystis parvus</name>
    <dbReference type="NCBI Taxonomy" id="134"/>
    <lineage>
        <taxon>Bacteria</taxon>
        <taxon>Pseudomonadati</taxon>
        <taxon>Pseudomonadota</taxon>
        <taxon>Alphaproteobacteria</taxon>
        <taxon>Hyphomicrobiales</taxon>
        <taxon>Methylocystaceae</taxon>
        <taxon>Methylocystis</taxon>
    </lineage>
</organism>